<protein>
    <recommendedName>
        <fullName evidence="3">SLH domain-containing protein</fullName>
    </recommendedName>
</protein>
<gene>
    <name evidence="4" type="ORF">DL346_21720</name>
</gene>
<dbReference type="InterPro" id="IPR014755">
    <property type="entry name" value="Cu-Rt/internalin_Ig-like"/>
</dbReference>
<dbReference type="Pfam" id="PF00395">
    <property type="entry name" value="SLH"/>
    <property type="match status" value="1"/>
</dbReference>
<dbReference type="Proteomes" id="UP000249260">
    <property type="component" value="Unassembled WGS sequence"/>
</dbReference>
<dbReference type="PROSITE" id="PS51272">
    <property type="entry name" value="SLH"/>
    <property type="match status" value="1"/>
</dbReference>
<dbReference type="Gene3D" id="2.60.40.1220">
    <property type="match status" value="3"/>
</dbReference>
<evidence type="ECO:0000256" key="2">
    <source>
        <dbReference type="SAM" id="SignalP"/>
    </source>
</evidence>
<comment type="caution">
    <text evidence="4">The sequence shown here is derived from an EMBL/GenBank/DDBJ whole genome shotgun (WGS) entry which is preliminary data.</text>
</comment>
<dbReference type="EMBL" id="QLUW01000004">
    <property type="protein sequence ID" value="RAP74669.1"/>
    <property type="molecule type" value="Genomic_DNA"/>
</dbReference>
<evidence type="ECO:0000259" key="3">
    <source>
        <dbReference type="PROSITE" id="PS51272"/>
    </source>
</evidence>
<dbReference type="InterPro" id="IPR001119">
    <property type="entry name" value="SLH_dom"/>
</dbReference>
<keyword evidence="5" id="KW-1185">Reference proteome</keyword>
<evidence type="ECO:0000256" key="1">
    <source>
        <dbReference type="ARBA" id="ARBA00022729"/>
    </source>
</evidence>
<accession>A0A328TVZ8</accession>
<reference evidence="4 5" key="1">
    <citation type="submission" date="2018-06" db="EMBL/GenBank/DDBJ databases">
        <title>Paenibacillus montanisoli sp. nov., isolated from mountain area soil.</title>
        <authorList>
            <person name="Wu M."/>
        </authorList>
    </citation>
    <scope>NUCLEOTIDE SEQUENCE [LARGE SCALE GENOMIC DNA]</scope>
    <source>
        <strain evidence="4 5">RA17</strain>
    </source>
</reference>
<feature type="chain" id="PRO_5016352868" description="SLH domain-containing protein" evidence="2">
    <location>
        <begin position="25"/>
        <end position="686"/>
    </location>
</feature>
<feature type="domain" description="SLH" evidence="3">
    <location>
        <begin position="76"/>
        <end position="139"/>
    </location>
</feature>
<dbReference type="AlphaFoldDB" id="A0A328TVZ8"/>
<evidence type="ECO:0000313" key="5">
    <source>
        <dbReference type="Proteomes" id="UP000249260"/>
    </source>
</evidence>
<keyword evidence="1 2" id="KW-0732">Signal</keyword>
<dbReference type="OrthoDB" id="1706086at2"/>
<organism evidence="4 5">
    <name type="scientific">Paenibacillus montanisoli</name>
    <dbReference type="NCBI Taxonomy" id="2081970"/>
    <lineage>
        <taxon>Bacteria</taxon>
        <taxon>Bacillati</taxon>
        <taxon>Bacillota</taxon>
        <taxon>Bacilli</taxon>
        <taxon>Bacillales</taxon>
        <taxon>Paenibacillaceae</taxon>
        <taxon>Paenibacillus</taxon>
    </lineage>
</organism>
<dbReference type="RefSeq" id="WP_112884457.1">
    <property type="nucleotide sequence ID" value="NZ_QLUW01000004.1"/>
</dbReference>
<dbReference type="InterPro" id="IPR032812">
    <property type="entry name" value="SbsA_Ig"/>
</dbReference>
<feature type="signal peptide" evidence="2">
    <location>
        <begin position="1"/>
        <end position="24"/>
    </location>
</feature>
<dbReference type="Pfam" id="PF13205">
    <property type="entry name" value="Big_5"/>
    <property type="match status" value="3"/>
</dbReference>
<proteinExistence type="predicted"/>
<name>A0A328TVZ8_9BACL</name>
<sequence>MKRIVFTLLALVLFFGVLIPAAGAAELTTEQKFEVLKDEGIFTGFEDGTSRLYESMTREQFAAVLFRLLEMSKTSGSPSYNDVLKSRWSYGEIEAVTDYGLMKGVANRIFAPTLKVTVEQLAVILVRANGSGNGASKVYGKVSEWARESVGIALKNKWIPEQNDYTEYATRGLLVKAVYAIYADSQMDALNVSSVVPIENNFLIVTLSTKATSADKDRFALQDVYGNRVDIERAVLSSDGWSVSVFTERQVGNRTHYLYVDGIAHQYTALPGDTTKPTVDSLVTLPPRTIVITFSEQVDSRTATNIANYGLNNGLKVMDLQLSSDKRNVTLTTSQQEDGKSYRLTISGVKDLASNVMNQKEFTFIGSNDVKKPAVTSVKVNADASVTVVFSEKVNRDQAVNTGRYAIDKGLSVTKAALADDSRTVTLTTSPQKDATVYSLDIAGISDLAGNVMDPSRNWQFGGVANPVVPVQLENIAAINENTLAISFTRAITDSDVNNLKVTIVTDNGAAVSMTGWSAFELRKPGTDKAVTVQFRNSDSNPALFRPGHVYVAAVTGVATLNTADHANQATFAGTDLENRIPYVTKAIPLSSTTVKVLFSEPVKNVSKAAFVIRETDGTVIGIESDGLNDTGKIVTEVVLKLSGSLKSDKKYEMTFQAGITDAAGWNRLQTQSGSDAYRVYFDGVQ</sequence>
<evidence type="ECO:0000313" key="4">
    <source>
        <dbReference type="EMBL" id="RAP74669.1"/>
    </source>
</evidence>